<feature type="transmembrane region" description="Helical" evidence="1">
    <location>
        <begin position="79"/>
        <end position="97"/>
    </location>
</feature>
<comment type="caution">
    <text evidence="2">The sequence shown here is derived from an EMBL/GenBank/DDBJ whole genome shotgun (WGS) entry which is preliminary data.</text>
</comment>
<protein>
    <recommendedName>
        <fullName evidence="4">Glycosyltransferase RgtA/B/C/D-like domain-containing protein</fullName>
    </recommendedName>
</protein>
<feature type="transmembrane region" description="Helical" evidence="1">
    <location>
        <begin position="53"/>
        <end position="73"/>
    </location>
</feature>
<proteinExistence type="predicted"/>
<feature type="transmembrane region" description="Helical" evidence="1">
    <location>
        <begin position="280"/>
        <end position="301"/>
    </location>
</feature>
<evidence type="ECO:0000256" key="1">
    <source>
        <dbReference type="SAM" id="Phobius"/>
    </source>
</evidence>
<keyword evidence="1" id="KW-0812">Transmembrane</keyword>
<evidence type="ECO:0008006" key="4">
    <source>
        <dbReference type="Google" id="ProtNLM"/>
    </source>
</evidence>
<dbReference type="EMBL" id="JBEPMK010000001">
    <property type="protein sequence ID" value="MET3643761.1"/>
    <property type="molecule type" value="Genomic_DNA"/>
</dbReference>
<evidence type="ECO:0000313" key="2">
    <source>
        <dbReference type="EMBL" id="MET3643761.1"/>
    </source>
</evidence>
<feature type="transmembrane region" description="Helical" evidence="1">
    <location>
        <begin position="479"/>
        <end position="499"/>
    </location>
</feature>
<dbReference type="RefSeq" id="WP_354279841.1">
    <property type="nucleotide sequence ID" value="NZ_JBEPMK010000001.1"/>
</dbReference>
<feature type="transmembrane region" description="Helical" evidence="1">
    <location>
        <begin position="158"/>
        <end position="177"/>
    </location>
</feature>
<keyword evidence="1" id="KW-0472">Membrane</keyword>
<feature type="transmembrane region" description="Helical" evidence="1">
    <location>
        <begin position="189"/>
        <end position="208"/>
    </location>
</feature>
<keyword evidence="3" id="KW-1185">Reference proteome</keyword>
<dbReference type="Proteomes" id="UP001549055">
    <property type="component" value="Unassembled WGS sequence"/>
</dbReference>
<feature type="transmembrane region" description="Helical" evidence="1">
    <location>
        <begin position="425"/>
        <end position="443"/>
    </location>
</feature>
<gene>
    <name evidence="2" type="ORF">ABID27_000378</name>
</gene>
<feature type="transmembrane region" description="Helical" evidence="1">
    <location>
        <begin position="12"/>
        <end position="32"/>
    </location>
</feature>
<feature type="transmembrane region" description="Helical" evidence="1">
    <location>
        <begin position="455"/>
        <end position="473"/>
    </location>
</feature>
<name>A0ABV2JIM6_9STRE</name>
<feature type="transmembrane region" description="Helical" evidence="1">
    <location>
        <begin position="235"/>
        <end position="252"/>
    </location>
</feature>
<reference evidence="2 3" key="1">
    <citation type="submission" date="2024-06" db="EMBL/GenBank/DDBJ databases">
        <title>Genomic Encyclopedia of Type Strains, Phase IV (KMG-IV): sequencing the most valuable type-strain genomes for metagenomic binning, comparative biology and taxonomic classification.</title>
        <authorList>
            <person name="Goeker M."/>
        </authorList>
    </citation>
    <scope>NUCLEOTIDE SEQUENCE [LARGE SCALE GENOMIC DNA]</scope>
    <source>
        <strain evidence="2 3">DSM 15349</strain>
    </source>
</reference>
<evidence type="ECO:0000313" key="3">
    <source>
        <dbReference type="Proteomes" id="UP001549055"/>
    </source>
</evidence>
<organism evidence="2 3">
    <name type="scientific">Streptococcus gallinaceus</name>
    <dbReference type="NCBI Taxonomy" id="165758"/>
    <lineage>
        <taxon>Bacteria</taxon>
        <taxon>Bacillati</taxon>
        <taxon>Bacillota</taxon>
        <taxon>Bacilli</taxon>
        <taxon>Lactobacillales</taxon>
        <taxon>Streptococcaceae</taxon>
        <taxon>Streptococcus</taxon>
    </lineage>
</organism>
<accession>A0ABV2JIM6</accession>
<sequence length="510" mass="59257">MKNIGNRVVQYSTGIILSLAMVILFYLSYLSLSTRGYIYMTSAEEITFFKNSPVFYIFLALIILLFFTAHKLLAKVPSILLFLVGAGSFAIFAAYVVPNVDGLLRADPHYLFKAAIQMNMGDYSSFDKISSANYMSTFPTQMGLLSLFRLYAHFTTNTSYLFFAQVAMVIVCNLLLWRISNLLFKKQELNNLVILLSFLFLPNFFLVFWVYGDIPGLLCLLLALYCYLHFSQSNHILFGIGLLFFISLACLVRNNYQIFMVVLLVLQGLSLLKEFNYKKLLILLLLFPTVKLSNIVVQGYYEGKINQSITYPPQAAWIVMGLSDNAANNGYFNTYTTLIREWNDYDDQRVEEVVQKDLKARISAFTASPTYAKEFFEEKIAATWNESTLQSIYAGPLYTREQYTHTDFLQNLYQEGSYYHLYNKYMSVFLTAIYLLSFLYLFLKFVIFREKIELVQLYPFLYLIGGFIFHLFWETKSRYVWPYIYLLLPVVAININYISQKLKWKSRSKA</sequence>
<keyword evidence="1" id="KW-1133">Transmembrane helix</keyword>